<keyword evidence="2" id="KW-1185">Reference proteome</keyword>
<dbReference type="PANTHER" id="PTHR38455">
    <property type="entry name" value="HYPOTHETICAL CYTOSOLIC PROTEIN"/>
    <property type="match status" value="1"/>
</dbReference>
<dbReference type="Pfam" id="PF06107">
    <property type="entry name" value="DUF951"/>
    <property type="match status" value="1"/>
</dbReference>
<organism evidence="1 2">
    <name type="scientific">Anaerovibrio lipolyticus</name>
    <dbReference type="NCBI Taxonomy" id="82374"/>
    <lineage>
        <taxon>Bacteria</taxon>
        <taxon>Bacillati</taxon>
        <taxon>Bacillota</taxon>
        <taxon>Negativicutes</taxon>
        <taxon>Selenomonadales</taxon>
        <taxon>Selenomonadaceae</taxon>
        <taxon>Anaerovibrio</taxon>
    </lineage>
</organism>
<dbReference type="AlphaFoldDB" id="A0A0B2K2R1"/>
<dbReference type="RefSeq" id="WP_027397681.1">
    <property type="nucleotide sequence ID" value="NZ_CAMKSO010000238.1"/>
</dbReference>
<dbReference type="InterPro" id="IPR009296">
    <property type="entry name" value="DUF951"/>
</dbReference>
<evidence type="ECO:0000313" key="1">
    <source>
        <dbReference type="EMBL" id="KHM53056.1"/>
    </source>
</evidence>
<protein>
    <recommendedName>
        <fullName evidence="3">DUF951 domain-containing protein</fullName>
    </recommendedName>
</protein>
<name>A0A0B2K2R1_9FIRM</name>
<proteinExistence type="predicted"/>
<dbReference type="STRING" id="82374.NZ47_01030"/>
<comment type="caution">
    <text evidence="1">The sequence shown here is derived from an EMBL/GenBank/DDBJ whole genome shotgun (WGS) entry which is preliminary data.</text>
</comment>
<dbReference type="PANTHER" id="PTHR38455:SF1">
    <property type="entry name" value="DUF951 DOMAIN-CONTAINING PROTEIN"/>
    <property type="match status" value="1"/>
</dbReference>
<accession>A0A0B2K2R1</accession>
<dbReference type="eggNOG" id="COG4481">
    <property type="taxonomic scope" value="Bacteria"/>
</dbReference>
<evidence type="ECO:0008006" key="3">
    <source>
        <dbReference type="Google" id="ProtNLM"/>
    </source>
</evidence>
<sequence>MEKIQIEIGDVVRMKKPHPCGSHEWEITRVGMDIGLICKGCGHFVMMPRVKFNRMVREKL</sequence>
<dbReference type="Proteomes" id="UP000030993">
    <property type="component" value="Unassembled WGS sequence"/>
</dbReference>
<dbReference type="EMBL" id="JSCE01000018">
    <property type="protein sequence ID" value="KHM53056.1"/>
    <property type="molecule type" value="Genomic_DNA"/>
</dbReference>
<gene>
    <name evidence="1" type="ORF">NZ47_01030</name>
</gene>
<reference evidence="1 2" key="1">
    <citation type="journal article" date="2013" name="PLoS ONE">
        <title>Identification and characterization of three novel lipases belonging to families II and V from Anaerovibrio lipolyticus 5ST.</title>
        <authorList>
            <person name="Prive F."/>
            <person name="Kaderbhai N.N."/>
            <person name="Girdwood S."/>
            <person name="Worgan H.J."/>
            <person name="Pinloche E."/>
            <person name="Scollan N.D."/>
            <person name="Huws S.A."/>
            <person name="Newbold C.J."/>
        </authorList>
    </citation>
    <scope>NUCLEOTIDE SEQUENCE [LARGE SCALE GENOMIC DNA]</scope>
    <source>
        <strain evidence="1 2">5S</strain>
    </source>
</reference>
<dbReference type="PIRSF" id="PIRSF037263">
    <property type="entry name" value="DUF951_bac"/>
    <property type="match status" value="1"/>
</dbReference>
<evidence type="ECO:0000313" key="2">
    <source>
        <dbReference type="Proteomes" id="UP000030993"/>
    </source>
</evidence>